<feature type="transmembrane region" description="Helical" evidence="5">
    <location>
        <begin position="12"/>
        <end position="31"/>
    </location>
</feature>
<feature type="transmembrane region" description="Helical" evidence="5">
    <location>
        <begin position="351"/>
        <end position="373"/>
    </location>
</feature>
<gene>
    <name evidence="7" type="ORF">Bequi_12610</name>
</gene>
<evidence type="ECO:0000259" key="6">
    <source>
        <dbReference type="PROSITE" id="PS50850"/>
    </source>
</evidence>
<dbReference type="InterPro" id="IPR050382">
    <property type="entry name" value="MFS_Na/Anion_cotransporter"/>
</dbReference>
<dbReference type="Pfam" id="PF07690">
    <property type="entry name" value="MFS_1"/>
    <property type="match status" value="1"/>
</dbReference>
<keyword evidence="2 5" id="KW-0812">Transmembrane</keyword>
<feature type="transmembrane region" description="Helical" evidence="5">
    <location>
        <begin position="318"/>
        <end position="339"/>
    </location>
</feature>
<keyword evidence="3 5" id="KW-1133">Transmembrane helix</keyword>
<comment type="subcellular location">
    <subcellularLocation>
        <location evidence="1">Cell membrane</location>
        <topology evidence="1">Multi-pass membrane protein</topology>
    </subcellularLocation>
</comment>
<evidence type="ECO:0000256" key="2">
    <source>
        <dbReference type="ARBA" id="ARBA00022692"/>
    </source>
</evidence>
<organism evidence="7 8">
    <name type="scientific">Brachybacterium equifaecis</name>
    <dbReference type="NCBI Taxonomy" id="2910770"/>
    <lineage>
        <taxon>Bacteria</taxon>
        <taxon>Bacillati</taxon>
        <taxon>Actinomycetota</taxon>
        <taxon>Actinomycetes</taxon>
        <taxon>Micrococcales</taxon>
        <taxon>Dermabacteraceae</taxon>
        <taxon>Brachybacterium</taxon>
    </lineage>
</organism>
<protein>
    <submittedName>
        <fullName evidence="7">MFS transporter</fullName>
    </submittedName>
</protein>
<dbReference type="InterPro" id="IPR020846">
    <property type="entry name" value="MFS_dom"/>
</dbReference>
<evidence type="ECO:0000256" key="1">
    <source>
        <dbReference type="ARBA" id="ARBA00004651"/>
    </source>
</evidence>
<dbReference type="Gene3D" id="1.20.1250.20">
    <property type="entry name" value="MFS general substrate transporter like domains"/>
    <property type="match status" value="2"/>
</dbReference>
<feature type="domain" description="Major facilitator superfamily (MFS) profile" evidence="6">
    <location>
        <begin position="18"/>
        <end position="420"/>
    </location>
</feature>
<feature type="transmembrane region" description="Helical" evidence="5">
    <location>
        <begin position="172"/>
        <end position="192"/>
    </location>
</feature>
<dbReference type="InterPro" id="IPR036259">
    <property type="entry name" value="MFS_trans_sf"/>
</dbReference>
<evidence type="ECO:0000256" key="5">
    <source>
        <dbReference type="SAM" id="Phobius"/>
    </source>
</evidence>
<feature type="transmembrane region" description="Helical" evidence="5">
    <location>
        <begin position="292"/>
        <end position="312"/>
    </location>
</feature>
<dbReference type="PANTHER" id="PTHR11662">
    <property type="entry name" value="SOLUTE CARRIER FAMILY 17"/>
    <property type="match status" value="1"/>
</dbReference>
<feature type="transmembrane region" description="Helical" evidence="5">
    <location>
        <begin position="51"/>
        <end position="72"/>
    </location>
</feature>
<keyword evidence="8" id="KW-1185">Reference proteome</keyword>
<proteinExistence type="predicted"/>
<feature type="transmembrane region" description="Helical" evidence="5">
    <location>
        <begin position="111"/>
        <end position="134"/>
    </location>
</feature>
<dbReference type="RefSeq" id="WP_249738289.1">
    <property type="nucleotide sequence ID" value="NZ_JAKNCJ010000009.1"/>
</dbReference>
<dbReference type="CDD" id="cd06174">
    <property type="entry name" value="MFS"/>
    <property type="match status" value="1"/>
</dbReference>
<reference evidence="7" key="1">
    <citation type="submission" date="2022-02" db="EMBL/GenBank/DDBJ databases">
        <authorList>
            <person name="Lee M."/>
            <person name="Kim S.-J."/>
            <person name="Jung M.-Y."/>
        </authorList>
    </citation>
    <scope>NUCLEOTIDE SEQUENCE</scope>
    <source>
        <strain evidence="7">JHP9</strain>
    </source>
</reference>
<dbReference type="SUPFAM" id="SSF103473">
    <property type="entry name" value="MFS general substrate transporter"/>
    <property type="match status" value="1"/>
</dbReference>
<evidence type="ECO:0000313" key="8">
    <source>
        <dbReference type="Proteomes" id="UP001203761"/>
    </source>
</evidence>
<feature type="transmembrane region" description="Helical" evidence="5">
    <location>
        <begin position="84"/>
        <end position="105"/>
    </location>
</feature>
<dbReference type="InterPro" id="IPR011701">
    <property type="entry name" value="MFS"/>
</dbReference>
<dbReference type="PANTHER" id="PTHR11662:SF399">
    <property type="entry name" value="FI19708P1-RELATED"/>
    <property type="match status" value="1"/>
</dbReference>
<feature type="transmembrane region" description="Helical" evidence="5">
    <location>
        <begin position="393"/>
        <end position="414"/>
    </location>
</feature>
<dbReference type="EMBL" id="JAKNCJ010000009">
    <property type="protein sequence ID" value="MCL6424209.1"/>
    <property type="molecule type" value="Genomic_DNA"/>
</dbReference>
<evidence type="ECO:0000256" key="4">
    <source>
        <dbReference type="ARBA" id="ARBA00023136"/>
    </source>
</evidence>
<sequence length="451" mass="45839">MPRTSSDIARRTRWAYLVWGAAMLAYIATVAGRSSIGVASVQAMDRFHVGAGALSVFGAVQLGTYAAAQFPAGLLLDRFGPRRMLLIGSAVMLVGQTLMALTPLYPLAVLARVLIGAGDAAIFISVIRLIAAWFRPRMAPLFTQLTGVLGQSGQVIAAVPFFAVLLSAGWSAAFGMIAALLLVGALAVLLLVHDEPAGDLPTGAIPVVGASPRPVLRDVLTSPGAWAGMFAHWVTLFSVNVYVVMWGVPLLTQGHGATPGTVSLLLSIQVLAGMVFGPVIGALSGRFPQRRVLLVAVTVAVHLAGWIVMLAWPGQHSTALLIAFSCTMALGAAASGLGFDLARTGVSPMSVGTATGFVNIGGFGAGLVGVLIVGMMLEALAPGRDAALADHRLSWAALAVPMAAGLIGFAVAVARGGARPAPERRAGGSIAAPIAIADGQAGARAGSGPAA</sequence>
<comment type="caution">
    <text evidence="7">The sequence shown here is derived from an EMBL/GenBank/DDBJ whole genome shotgun (WGS) entry which is preliminary data.</text>
</comment>
<evidence type="ECO:0000313" key="7">
    <source>
        <dbReference type="EMBL" id="MCL6424209.1"/>
    </source>
</evidence>
<name>A0ABT0R393_9MICO</name>
<feature type="transmembrane region" description="Helical" evidence="5">
    <location>
        <begin position="226"/>
        <end position="248"/>
    </location>
</feature>
<keyword evidence="4 5" id="KW-0472">Membrane</keyword>
<dbReference type="PROSITE" id="PS50850">
    <property type="entry name" value="MFS"/>
    <property type="match status" value="1"/>
</dbReference>
<accession>A0ABT0R393</accession>
<dbReference type="Proteomes" id="UP001203761">
    <property type="component" value="Unassembled WGS sequence"/>
</dbReference>
<evidence type="ECO:0000256" key="3">
    <source>
        <dbReference type="ARBA" id="ARBA00022989"/>
    </source>
</evidence>
<feature type="transmembrane region" description="Helical" evidence="5">
    <location>
        <begin position="260"/>
        <end position="280"/>
    </location>
</feature>